<organism evidence="2 3">
    <name type="scientific">Streptomonospora nanhaiensis</name>
    <dbReference type="NCBI Taxonomy" id="1323731"/>
    <lineage>
        <taxon>Bacteria</taxon>
        <taxon>Bacillati</taxon>
        <taxon>Actinomycetota</taxon>
        <taxon>Actinomycetes</taxon>
        <taxon>Streptosporangiales</taxon>
        <taxon>Nocardiopsidaceae</taxon>
        <taxon>Streptomonospora</taxon>
    </lineage>
</organism>
<evidence type="ECO:0000313" key="3">
    <source>
        <dbReference type="Proteomes" id="UP000575985"/>
    </source>
</evidence>
<protein>
    <submittedName>
        <fullName evidence="2">AmiR/NasT family two-component response regulator</fullName>
    </submittedName>
</protein>
<evidence type="ECO:0000259" key="1">
    <source>
        <dbReference type="PROSITE" id="PS50921"/>
    </source>
</evidence>
<dbReference type="SMART" id="SM01012">
    <property type="entry name" value="ANTAR"/>
    <property type="match status" value="1"/>
</dbReference>
<dbReference type="Pfam" id="PF03861">
    <property type="entry name" value="ANTAR"/>
    <property type="match status" value="1"/>
</dbReference>
<sequence length="71" mass="7744">MAIAAAQRVATLRAGYETRQEIGEAVGIIMERRRLTSDQAFALLRTASNNTNTKLREVARSVALTGELPDV</sequence>
<dbReference type="EMBL" id="JACCFO010000001">
    <property type="protein sequence ID" value="NYI99026.1"/>
    <property type="molecule type" value="Genomic_DNA"/>
</dbReference>
<accession>A0A853BW53</accession>
<proteinExistence type="predicted"/>
<reference evidence="2 3" key="1">
    <citation type="submission" date="2020-07" db="EMBL/GenBank/DDBJ databases">
        <title>Sequencing the genomes of 1000 actinobacteria strains.</title>
        <authorList>
            <person name="Klenk H.-P."/>
        </authorList>
    </citation>
    <scope>NUCLEOTIDE SEQUENCE [LARGE SCALE GENOMIC DNA]</scope>
    <source>
        <strain evidence="2 3">DSM 45927</strain>
    </source>
</reference>
<keyword evidence="3" id="KW-1185">Reference proteome</keyword>
<name>A0A853BW53_9ACTN</name>
<dbReference type="PROSITE" id="PS50921">
    <property type="entry name" value="ANTAR"/>
    <property type="match status" value="1"/>
</dbReference>
<dbReference type="InterPro" id="IPR011006">
    <property type="entry name" value="CheY-like_superfamily"/>
</dbReference>
<gene>
    <name evidence="2" type="ORF">HNR12_005303</name>
</gene>
<dbReference type="SUPFAM" id="SSF52172">
    <property type="entry name" value="CheY-like"/>
    <property type="match status" value="1"/>
</dbReference>
<dbReference type="Gene3D" id="1.10.10.10">
    <property type="entry name" value="Winged helix-like DNA-binding domain superfamily/Winged helix DNA-binding domain"/>
    <property type="match status" value="1"/>
</dbReference>
<evidence type="ECO:0000313" key="2">
    <source>
        <dbReference type="EMBL" id="NYI99026.1"/>
    </source>
</evidence>
<dbReference type="Proteomes" id="UP000575985">
    <property type="component" value="Unassembled WGS sequence"/>
</dbReference>
<feature type="domain" description="ANTAR" evidence="1">
    <location>
        <begin position="2"/>
        <end position="63"/>
    </location>
</feature>
<dbReference type="GO" id="GO:0003723">
    <property type="term" value="F:RNA binding"/>
    <property type="evidence" value="ECO:0007669"/>
    <property type="project" value="InterPro"/>
</dbReference>
<dbReference type="AlphaFoldDB" id="A0A853BW53"/>
<comment type="caution">
    <text evidence="2">The sequence shown here is derived from an EMBL/GenBank/DDBJ whole genome shotgun (WGS) entry which is preliminary data.</text>
</comment>
<dbReference type="RefSeq" id="WP_217782424.1">
    <property type="nucleotide sequence ID" value="NZ_JACCFO010000001.1"/>
</dbReference>
<dbReference type="InterPro" id="IPR005561">
    <property type="entry name" value="ANTAR"/>
</dbReference>
<dbReference type="InterPro" id="IPR036388">
    <property type="entry name" value="WH-like_DNA-bd_sf"/>
</dbReference>